<reference evidence="2 3" key="1">
    <citation type="submission" date="2018-06" db="EMBL/GenBank/DDBJ databases">
        <title>Genomic Encyclopedia of Archaeal and Bacterial Type Strains, Phase II (KMG-II): from individual species to whole genera.</title>
        <authorList>
            <person name="Goeker M."/>
        </authorList>
    </citation>
    <scope>NUCLEOTIDE SEQUENCE [LARGE SCALE GENOMIC DNA]</scope>
    <source>
        <strain evidence="2 3">DSM 23522</strain>
    </source>
</reference>
<evidence type="ECO:0000256" key="1">
    <source>
        <dbReference type="ARBA" id="ARBA00022801"/>
    </source>
</evidence>
<dbReference type="Gene3D" id="3.30.379.10">
    <property type="entry name" value="Chitobiase/beta-hexosaminidase domain 2-like"/>
    <property type="match status" value="1"/>
</dbReference>
<accession>A0A327R9F9</accession>
<dbReference type="SUPFAM" id="SSF55545">
    <property type="entry name" value="beta-N-acetylhexosaminidase-like domain"/>
    <property type="match status" value="1"/>
</dbReference>
<comment type="caution">
    <text evidence="2">The sequence shown here is derived from an EMBL/GenBank/DDBJ whole genome shotgun (WGS) entry which is preliminary data.</text>
</comment>
<dbReference type="EMBL" id="QLLN01000003">
    <property type="protein sequence ID" value="RAJ12244.1"/>
    <property type="molecule type" value="Genomic_DNA"/>
</dbReference>
<protein>
    <recommendedName>
        <fullName evidence="4">Glycosyl hydrolase family 67</fullName>
    </recommendedName>
</protein>
<evidence type="ECO:0008006" key="4">
    <source>
        <dbReference type="Google" id="ProtNLM"/>
    </source>
</evidence>
<evidence type="ECO:0000313" key="2">
    <source>
        <dbReference type="EMBL" id="RAJ12244.1"/>
    </source>
</evidence>
<evidence type="ECO:0000313" key="3">
    <source>
        <dbReference type="Proteomes" id="UP000249696"/>
    </source>
</evidence>
<sequence length="873" mass="100649">MNKVLAKTIQICLVALIGLIGHSQEILFKKIAIITGNGASQIELNIADLLKQRLEENANIDVRLIQETKELQYVSGELQILLGTPERHSLLSAQLKTLRIPELTPLAPGREGFLLKSVDNSISLILIAAGLDDRGCLYAVGEILRQLVYKEGQLALPNKLNIRTAPAFEIRGTQIGQSSVAKKLAQVRDWTEEETQGALLDYALAGANIFAAEDDSMYHFIKSYGLMTQTKFGANTAGAKVPMEWNAFESIGRSGYVCLSVPEARDYMLEKCNEHFKDSQFYDLIEFYGGDGGGCECDKCNPYGLTFIKLVEEMAAIIHKYHPKSRIYFTNQKFDNEDDNAIFQYLQEKPRDWLWAWGYGPGSDATTWQPGHRQTHRMDLFEYPGYGPYGLYPKEIIHQIPSRHKLIYYNEITHWKYAQHAYIQMYPRADRNGDLPPHWSHEIYNRRPDQFLTMVYNRLTFYAWPEYYHRVFNDLLRYGNGDITHSSGHHDHFNQWMWQRLLWSPRTTVDEVLTEYSETWFGLEAAPFMAIAILQLEKNLEEKEGVPLDKKQGIDEYFDLVQQAGQVMPSRIMERNWLWRMYMQKAALDKYVKLNVAQQKELERQIEEDVAAYLQNDRTIALKDISNKLKFPKETMEMAALREEAKRLGEESNTIYGQRNDGYFNLQHDYIGLGWLKRQLTRAQNTDTKKADELLKMIVDYANPGEGGFYDNLGTGNTAPHVINGYPYDHGQPYVSQMLSEENRPSQRSMHFTQNEDQGVSLFYTDLDPKASYSVKFTFVRPWFQERYASRMNQKSQKIYADDIVLADNVELPLQMSDFFTYSIPRSATKDGELTIRLERAHGVAIGDRISTEQWRNSGGWGTIVSEVWLLKN</sequence>
<name>A0A327R9F9_9FLAO</name>
<organism evidence="2 3">
    <name type="scientific">Arenibacter echinorum</name>
    <dbReference type="NCBI Taxonomy" id="440515"/>
    <lineage>
        <taxon>Bacteria</taxon>
        <taxon>Pseudomonadati</taxon>
        <taxon>Bacteroidota</taxon>
        <taxon>Flavobacteriia</taxon>
        <taxon>Flavobacteriales</taxon>
        <taxon>Flavobacteriaceae</taxon>
        <taxon>Arenibacter</taxon>
    </lineage>
</organism>
<dbReference type="RefSeq" id="WP_111623010.1">
    <property type="nucleotide sequence ID" value="NZ_QLLN01000003.1"/>
</dbReference>
<keyword evidence="3" id="KW-1185">Reference proteome</keyword>
<dbReference type="OrthoDB" id="8727830at2"/>
<dbReference type="AlphaFoldDB" id="A0A327R9F9"/>
<dbReference type="GO" id="GO:0016787">
    <property type="term" value="F:hydrolase activity"/>
    <property type="evidence" value="ECO:0007669"/>
    <property type="project" value="UniProtKB-KW"/>
</dbReference>
<dbReference type="InterPro" id="IPR029018">
    <property type="entry name" value="Hex-like_dom2"/>
</dbReference>
<dbReference type="Proteomes" id="UP000249696">
    <property type="component" value="Unassembled WGS sequence"/>
</dbReference>
<keyword evidence="1" id="KW-0378">Hydrolase</keyword>
<proteinExistence type="predicted"/>
<dbReference type="GO" id="GO:0005975">
    <property type="term" value="P:carbohydrate metabolic process"/>
    <property type="evidence" value="ECO:0007669"/>
    <property type="project" value="UniProtKB-ARBA"/>
</dbReference>
<gene>
    <name evidence="2" type="ORF">LV92_01477</name>
</gene>